<feature type="region of interest" description="Disordered" evidence="1">
    <location>
        <begin position="1"/>
        <end position="46"/>
    </location>
</feature>
<evidence type="ECO:0000313" key="2">
    <source>
        <dbReference type="EMBL" id="VDL78865.1"/>
    </source>
</evidence>
<feature type="compositionally biased region" description="Polar residues" evidence="1">
    <location>
        <begin position="32"/>
        <end position="46"/>
    </location>
</feature>
<dbReference type="EMBL" id="UYSL01021666">
    <property type="protein sequence ID" value="VDL78865.1"/>
    <property type="molecule type" value="Genomic_DNA"/>
</dbReference>
<evidence type="ECO:0000313" key="4">
    <source>
        <dbReference type="WBParaSite" id="NBR_0001527001-mRNA-1"/>
    </source>
</evidence>
<dbReference type="WBParaSite" id="NBR_0001527001-mRNA-1">
    <property type="protein sequence ID" value="NBR_0001527001-mRNA-1"/>
    <property type="gene ID" value="NBR_0001527001"/>
</dbReference>
<evidence type="ECO:0000313" key="3">
    <source>
        <dbReference type="Proteomes" id="UP000271162"/>
    </source>
</evidence>
<dbReference type="AlphaFoldDB" id="A0A0N4YEW7"/>
<protein>
    <submittedName>
        <fullName evidence="2 4">Uncharacterized protein</fullName>
    </submittedName>
</protein>
<accession>A0A0N4YEW7</accession>
<organism evidence="4">
    <name type="scientific">Nippostrongylus brasiliensis</name>
    <name type="common">Rat hookworm</name>
    <dbReference type="NCBI Taxonomy" id="27835"/>
    <lineage>
        <taxon>Eukaryota</taxon>
        <taxon>Metazoa</taxon>
        <taxon>Ecdysozoa</taxon>
        <taxon>Nematoda</taxon>
        <taxon>Chromadorea</taxon>
        <taxon>Rhabditida</taxon>
        <taxon>Rhabditina</taxon>
        <taxon>Rhabditomorpha</taxon>
        <taxon>Strongyloidea</taxon>
        <taxon>Heligmosomidae</taxon>
        <taxon>Nippostrongylus</taxon>
    </lineage>
</organism>
<reference evidence="2 3" key="2">
    <citation type="submission" date="2018-11" db="EMBL/GenBank/DDBJ databases">
        <authorList>
            <consortium name="Pathogen Informatics"/>
        </authorList>
    </citation>
    <scope>NUCLEOTIDE SEQUENCE [LARGE SCALE GENOMIC DNA]</scope>
</reference>
<gene>
    <name evidence="2" type="ORF">NBR_LOCUS15271</name>
</gene>
<keyword evidence="3" id="KW-1185">Reference proteome</keyword>
<dbReference type="Proteomes" id="UP000271162">
    <property type="component" value="Unassembled WGS sequence"/>
</dbReference>
<name>A0A0N4YEW7_NIPBR</name>
<proteinExistence type="predicted"/>
<sequence>MENANVIRTGLPMKRKLPDPQPTGPPAKNAAPSKQPSFDSVSSLFSHESDDDVQVVFEKKSKNNGDEVVVDLDETALETVDSLPALAALPIPVDAFASWLDDRDKIVAELITIYGNIPEEKLEAFHNNVKAHIFAFHGMVYLCTPIGPSAPPLTRVYHFVWFNVNHDANACNNNANGSTNNSDC</sequence>
<reference evidence="4" key="1">
    <citation type="submission" date="2017-02" db="UniProtKB">
        <authorList>
            <consortium name="WormBaseParasite"/>
        </authorList>
    </citation>
    <scope>IDENTIFICATION</scope>
</reference>
<evidence type="ECO:0000256" key="1">
    <source>
        <dbReference type="SAM" id="MobiDB-lite"/>
    </source>
</evidence>